<dbReference type="GO" id="GO:0016020">
    <property type="term" value="C:membrane"/>
    <property type="evidence" value="ECO:0007669"/>
    <property type="project" value="UniProtKB-SubCell"/>
</dbReference>
<keyword evidence="3 7" id="KW-1133">Transmembrane helix</keyword>
<proteinExistence type="inferred from homology"/>
<dbReference type="OrthoDB" id="5391602at2759"/>
<feature type="transmembrane region" description="Helical" evidence="7">
    <location>
        <begin position="123"/>
        <end position="145"/>
    </location>
</feature>
<accession>A0A8K0WK46</accession>
<feature type="domain" description="Rhodopsin" evidence="8">
    <location>
        <begin position="31"/>
        <end position="265"/>
    </location>
</feature>
<evidence type="ECO:0000313" key="9">
    <source>
        <dbReference type="EMBL" id="KAH7305265.1"/>
    </source>
</evidence>
<evidence type="ECO:0000313" key="10">
    <source>
        <dbReference type="Proteomes" id="UP000813444"/>
    </source>
</evidence>
<reference evidence="9" key="1">
    <citation type="journal article" date="2021" name="Nat. Commun.">
        <title>Genetic determinants of endophytism in the Arabidopsis root mycobiome.</title>
        <authorList>
            <person name="Mesny F."/>
            <person name="Miyauchi S."/>
            <person name="Thiergart T."/>
            <person name="Pickel B."/>
            <person name="Atanasova L."/>
            <person name="Karlsson M."/>
            <person name="Huettel B."/>
            <person name="Barry K.W."/>
            <person name="Haridas S."/>
            <person name="Chen C."/>
            <person name="Bauer D."/>
            <person name="Andreopoulos W."/>
            <person name="Pangilinan J."/>
            <person name="LaButti K."/>
            <person name="Riley R."/>
            <person name="Lipzen A."/>
            <person name="Clum A."/>
            <person name="Drula E."/>
            <person name="Henrissat B."/>
            <person name="Kohler A."/>
            <person name="Grigoriev I.V."/>
            <person name="Martin F.M."/>
            <person name="Hacquard S."/>
        </authorList>
    </citation>
    <scope>NUCLEOTIDE SEQUENCE</scope>
    <source>
        <strain evidence="9">MPI-CAGE-CH-0235</strain>
    </source>
</reference>
<comment type="caution">
    <text evidence="9">The sequence shown here is derived from an EMBL/GenBank/DDBJ whole genome shotgun (WGS) entry which is preliminary data.</text>
</comment>
<feature type="transmembrane region" description="Helical" evidence="7">
    <location>
        <begin position="46"/>
        <end position="69"/>
    </location>
</feature>
<keyword evidence="10" id="KW-1185">Reference proteome</keyword>
<evidence type="ECO:0000259" key="8">
    <source>
        <dbReference type="Pfam" id="PF20684"/>
    </source>
</evidence>
<evidence type="ECO:0000256" key="6">
    <source>
        <dbReference type="SAM" id="MobiDB-lite"/>
    </source>
</evidence>
<dbReference type="Pfam" id="PF20684">
    <property type="entry name" value="Fung_rhodopsin"/>
    <property type="match status" value="1"/>
</dbReference>
<comment type="similarity">
    <text evidence="5">Belongs to the SAT4 family.</text>
</comment>
<sequence>MASTDIATDGRNAIIIITILAAVSSLCTFARIWIRRKGLLGVDDYLLVFAVAMLWTNSGGGYVLAIKGGEGKPFNELSPEEIEWLFKMFYWPALGYTILIVTVKTSILFSYNRIFGHNRMTRIHIYILLGLSWAWGIATFFVTIFQCTPIEKAWKPMIPGTCIDLLSYLWGNSVPNFIIDWLILAIPILPVWRLQMRGVQKSLVAGSLALGSIACIASTYRGAATGTLDINDLSKSVFAASIGTFIEPNAAIISACLPFFGSLVRDKLPKSFRSKPMLSKSFSRLRSTPSSQSHSGALSDVGQVKQSGISKHSVTTIRSTQRREGTEHELDTYTVVATAGRSSPSVSVENLV</sequence>
<feature type="transmembrane region" description="Helical" evidence="7">
    <location>
        <begin position="165"/>
        <end position="191"/>
    </location>
</feature>
<dbReference type="Proteomes" id="UP000813444">
    <property type="component" value="Unassembled WGS sequence"/>
</dbReference>
<feature type="compositionally biased region" description="Polar residues" evidence="6">
    <location>
        <begin position="304"/>
        <end position="319"/>
    </location>
</feature>
<dbReference type="InterPro" id="IPR052337">
    <property type="entry name" value="SAT4-like"/>
</dbReference>
<evidence type="ECO:0000256" key="7">
    <source>
        <dbReference type="SAM" id="Phobius"/>
    </source>
</evidence>
<feature type="transmembrane region" description="Helical" evidence="7">
    <location>
        <begin position="240"/>
        <end position="264"/>
    </location>
</feature>
<dbReference type="EMBL" id="JAGPNK010000019">
    <property type="protein sequence ID" value="KAH7305265.1"/>
    <property type="molecule type" value="Genomic_DNA"/>
</dbReference>
<evidence type="ECO:0000256" key="3">
    <source>
        <dbReference type="ARBA" id="ARBA00022989"/>
    </source>
</evidence>
<dbReference type="InterPro" id="IPR049326">
    <property type="entry name" value="Rhodopsin_dom_fungi"/>
</dbReference>
<evidence type="ECO:0000256" key="1">
    <source>
        <dbReference type="ARBA" id="ARBA00004141"/>
    </source>
</evidence>
<evidence type="ECO:0000256" key="2">
    <source>
        <dbReference type="ARBA" id="ARBA00022692"/>
    </source>
</evidence>
<organism evidence="9 10">
    <name type="scientific">Stachybotrys elegans</name>
    <dbReference type="NCBI Taxonomy" id="80388"/>
    <lineage>
        <taxon>Eukaryota</taxon>
        <taxon>Fungi</taxon>
        <taxon>Dikarya</taxon>
        <taxon>Ascomycota</taxon>
        <taxon>Pezizomycotina</taxon>
        <taxon>Sordariomycetes</taxon>
        <taxon>Hypocreomycetidae</taxon>
        <taxon>Hypocreales</taxon>
        <taxon>Stachybotryaceae</taxon>
        <taxon>Stachybotrys</taxon>
    </lineage>
</organism>
<keyword evidence="2 7" id="KW-0812">Transmembrane</keyword>
<protein>
    <recommendedName>
        <fullName evidence="8">Rhodopsin domain-containing protein</fullName>
    </recommendedName>
</protein>
<feature type="compositionally biased region" description="Polar residues" evidence="6">
    <location>
        <begin position="283"/>
        <end position="296"/>
    </location>
</feature>
<dbReference type="AlphaFoldDB" id="A0A8K0WK46"/>
<gene>
    <name evidence="9" type="ORF">B0I35DRAFT_444256</name>
</gene>
<evidence type="ECO:0000256" key="5">
    <source>
        <dbReference type="ARBA" id="ARBA00038359"/>
    </source>
</evidence>
<dbReference type="PANTHER" id="PTHR33048:SF47">
    <property type="entry name" value="INTEGRAL MEMBRANE PROTEIN-RELATED"/>
    <property type="match status" value="1"/>
</dbReference>
<dbReference type="PANTHER" id="PTHR33048">
    <property type="entry name" value="PTH11-LIKE INTEGRAL MEMBRANE PROTEIN (AFU_ORTHOLOGUE AFUA_5G11245)"/>
    <property type="match status" value="1"/>
</dbReference>
<feature type="region of interest" description="Disordered" evidence="6">
    <location>
        <begin position="283"/>
        <end position="328"/>
    </location>
</feature>
<feature type="transmembrane region" description="Helical" evidence="7">
    <location>
        <begin position="203"/>
        <end position="220"/>
    </location>
</feature>
<feature type="transmembrane region" description="Helical" evidence="7">
    <location>
        <begin position="12"/>
        <end position="34"/>
    </location>
</feature>
<feature type="transmembrane region" description="Helical" evidence="7">
    <location>
        <begin position="89"/>
        <end position="111"/>
    </location>
</feature>
<name>A0A8K0WK46_9HYPO</name>
<comment type="subcellular location">
    <subcellularLocation>
        <location evidence="1">Membrane</location>
        <topology evidence="1">Multi-pass membrane protein</topology>
    </subcellularLocation>
</comment>
<evidence type="ECO:0000256" key="4">
    <source>
        <dbReference type="ARBA" id="ARBA00023136"/>
    </source>
</evidence>
<keyword evidence="4 7" id="KW-0472">Membrane</keyword>